<evidence type="ECO:0000313" key="1">
    <source>
        <dbReference type="EMBL" id="RKG35447.1"/>
    </source>
</evidence>
<protein>
    <submittedName>
        <fullName evidence="1">Uncharacterized protein</fullName>
    </submittedName>
</protein>
<gene>
    <name evidence="1" type="ORF">D7V21_03860</name>
</gene>
<reference evidence="1 2" key="1">
    <citation type="submission" date="2018-09" db="EMBL/GenBank/DDBJ databases">
        <title>The draft genome of Acinetobacter spp. strains.</title>
        <authorList>
            <person name="Qin J."/>
            <person name="Feng Y."/>
            <person name="Zong Z."/>
        </authorList>
    </citation>
    <scope>NUCLEOTIDE SEQUENCE [LARGE SCALE GENOMIC DNA]</scope>
    <source>
        <strain evidence="1 2">WCHAc060096</strain>
    </source>
</reference>
<accession>A0A3A8EKK2</accession>
<organism evidence="1 2">
    <name type="scientific">Acinetobacter guerrae</name>
    <dbReference type="NCBI Taxonomy" id="1843371"/>
    <lineage>
        <taxon>Bacteria</taxon>
        <taxon>Pseudomonadati</taxon>
        <taxon>Pseudomonadota</taxon>
        <taxon>Gammaproteobacteria</taxon>
        <taxon>Moraxellales</taxon>
        <taxon>Moraxellaceae</taxon>
        <taxon>Acinetobacter</taxon>
    </lineage>
</organism>
<dbReference type="AlphaFoldDB" id="A0A3A8EKK2"/>
<dbReference type="EMBL" id="RAXU01000003">
    <property type="protein sequence ID" value="RKG35447.1"/>
    <property type="molecule type" value="Genomic_DNA"/>
</dbReference>
<keyword evidence="2" id="KW-1185">Reference proteome</keyword>
<evidence type="ECO:0000313" key="2">
    <source>
        <dbReference type="Proteomes" id="UP000269001"/>
    </source>
</evidence>
<name>A0A3A8EKK2_9GAMM</name>
<comment type="caution">
    <text evidence="1">The sequence shown here is derived from an EMBL/GenBank/DDBJ whole genome shotgun (WGS) entry which is preliminary data.</text>
</comment>
<sequence>MLDTMMTKFYCLIKQPIHQNQVHFLAIDFIYQNNEFPFFKSFTTNFDQAHKFESIREIQKLIGNRQDFYIYSFDTHLNISVMDSVTTISSEYKS</sequence>
<proteinExistence type="predicted"/>
<dbReference type="Proteomes" id="UP000269001">
    <property type="component" value="Unassembled WGS sequence"/>
</dbReference>